<dbReference type="EMBL" id="CP144747">
    <property type="protein sequence ID" value="WVZ61637.1"/>
    <property type="molecule type" value="Genomic_DNA"/>
</dbReference>
<dbReference type="EMBL" id="CP144747">
    <property type="protein sequence ID" value="WVZ61636.1"/>
    <property type="molecule type" value="Genomic_DNA"/>
</dbReference>
<reference evidence="1 2" key="1">
    <citation type="submission" date="2024-02" db="EMBL/GenBank/DDBJ databases">
        <title>High-quality chromosome-scale genome assembly of Pensacola bahiagrass (Paspalum notatum Flugge var. saurae).</title>
        <authorList>
            <person name="Vega J.M."/>
            <person name="Podio M."/>
            <person name="Orjuela J."/>
            <person name="Siena L.A."/>
            <person name="Pessino S.C."/>
            <person name="Combes M.C."/>
            <person name="Mariac C."/>
            <person name="Albertini E."/>
            <person name="Pupilli F."/>
            <person name="Ortiz J.P.A."/>
            <person name="Leblanc O."/>
        </authorList>
    </citation>
    <scope>NUCLEOTIDE SEQUENCE [LARGE SCALE GENOMIC DNA]</scope>
    <source>
        <strain evidence="1">R1</strain>
        <tissue evidence="1">Leaf</tissue>
    </source>
</reference>
<protein>
    <submittedName>
        <fullName evidence="1">Uncharacterized protein</fullName>
    </submittedName>
</protein>
<organism evidence="1 2">
    <name type="scientific">Paspalum notatum var. saurae</name>
    <dbReference type="NCBI Taxonomy" id="547442"/>
    <lineage>
        <taxon>Eukaryota</taxon>
        <taxon>Viridiplantae</taxon>
        <taxon>Streptophyta</taxon>
        <taxon>Embryophyta</taxon>
        <taxon>Tracheophyta</taxon>
        <taxon>Spermatophyta</taxon>
        <taxon>Magnoliopsida</taxon>
        <taxon>Liliopsida</taxon>
        <taxon>Poales</taxon>
        <taxon>Poaceae</taxon>
        <taxon>PACMAD clade</taxon>
        <taxon>Panicoideae</taxon>
        <taxon>Andropogonodae</taxon>
        <taxon>Paspaleae</taxon>
        <taxon>Paspalinae</taxon>
        <taxon>Paspalum</taxon>
    </lineage>
</organism>
<dbReference type="PANTHER" id="PTHR33186:SF15">
    <property type="entry name" value="OS06G0249850 PROTEIN"/>
    <property type="match status" value="1"/>
</dbReference>
<evidence type="ECO:0000313" key="1">
    <source>
        <dbReference type="EMBL" id="WVZ61636.1"/>
    </source>
</evidence>
<sequence>MVSFNATVLCDDDDACHHGRFRVVFVGICNDDMSFYVYSSATGAWGEPTIAQHPRDIVDMVPPAVLGNAAYFVSRLSTRMVKYDLGTRHVSLIDLPPTSYGRIMLMTTDRGRLGFARTEDFRLYLWSMEVDPQDGVVVWTQDRVIQLRNLLTAGDALLSSPGIAGCVNGLGVVFVGTEDGYFTIDTVSGQARKVGEGVVCRKEDDVDYGYGHDYYTVVPYTSFYFPAMRAAFTGSAQVGRSVATGTKSQSNFTIHMKLEDMCCRGVAVEIGNL</sequence>
<dbReference type="Proteomes" id="UP001341281">
    <property type="component" value="Chromosome 03"/>
</dbReference>
<proteinExistence type="predicted"/>
<dbReference type="AlphaFoldDB" id="A0AAQ3SVU3"/>
<keyword evidence="2" id="KW-1185">Reference proteome</keyword>
<evidence type="ECO:0000313" key="2">
    <source>
        <dbReference type="Proteomes" id="UP001341281"/>
    </source>
</evidence>
<accession>A0AAQ3SVU3</accession>
<gene>
    <name evidence="1" type="ORF">U9M48_011483</name>
</gene>
<name>A0AAQ3SVU3_PASNO</name>
<dbReference type="PANTHER" id="PTHR33186">
    <property type="entry name" value="OS10G0136150 PROTEIN-RELATED"/>
    <property type="match status" value="1"/>
</dbReference>